<dbReference type="RefSeq" id="WP_015756693.1">
    <property type="nucleotide sequence ID" value="NC_013216.1"/>
</dbReference>
<evidence type="ECO:0000313" key="4">
    <source>
        <dbReference type="Proteomes" id="UP000002217"/>
    </source>
</evidence>
<dbReference type="Pfam" id="PF13439">
    <property type="entry name" value="Glyco_transf_4"/>
    <property type="match status" value="1"/>
</dbReference>
<dbReference type="PANTHER" id="PTHR12526">
    <property type="entry name" value="GLYCOSYLTRANSFERASE"/>
    <property type="match status" value="1"/>
</dbReference>
<keyword evidence="3" id="KW-0808">Transferase</keyword>
<sequence>MILRIALISSEKLPVPPVRGGAIQQYIEGILPYLREKHEITVYCISDLSLKNYEIVDGVTYIRLPARSKDEYFNLVTRLLAEFNYDIVHVFNRPRPIKKYWQSAPDSKYIISVHNEMFASKKISKNDAKECIEQVSAIVTISDFIQRGILKKYPQAEGKIRTIYSGVNLQQYQPVWSPAAQEIRKRIKSEYGINNARIILYVSRFSPKKGSHLVLQAMEEVIKENRQTVLLVVGSKWYGTDRVDDYVSYIYSLAKKIQGHIVFTGFVPPADIHKYYACGDIFVCASQWEEPLARVHYEAMAAGLPVITTNRGGNPEVVKGYRNGLVLSDYDSPEQFAAAINFLLKRPELARELGLNGRCLAEARFGYSRVAEDVLKLYEEM</sequence>
<feature type="domain" description="Glycosyltransferase subfamily 4-like N-terminal" evidence="2">
    <location>
        <begin position="24"/>
        <end position="170"/>
    </location>
</feature>
<dbReference type="Proteomes" id="UP000002217">
    <property type="component" value="Chromosome"/>
</dbReference>
<dbReference type="Pfam" id="PF00534">
    <property type="entry name" value="Glycos_transf_1"/>
    <property type="match status" value="1"/>
</dbReference>
<dbReference type="AlphaFoldDB" id="C8W4B0"/>
<organism evidence="3 4">
    <name type="scientific">Desulfofarcimen acetoxidans (strain ATCC 49208 / DSM 771 / KCTC 5769 / VKM B-1644 / 5575)</name>
    <name type="common">Desulfotomaculum acetoxidans</name>
    <dbReference type="NCBI Taxonomy" id="485916"/>
    <lineage>
        <taxon>Bacteria</taxon>
        <taxon>Bacillati</taxon>
        <taxon>Bacillota</taxon>
        <taxon>Clostridia</taxon>
        <taxon>Eubacteriales</taxon>
        <taxon>Peptococcaceae</taxon>
        <taxon>Desulfofarcimen</taxon>
    </lineage>
</organism>
<dbReference type="SUPFAM" id="SSF53756">
    <property type="entry name" value="UDP-Glycosyltransferase/glycogen phosphorylase"/>
    <property type="match status" value="1"/>
</dbReference>
<dbReference type="KEGG" id="dae:Dtox_1092"/>
<reference evidence="3 4" key="1">
    <citation type="journal article" date="2009" name="Stand. Genomic Sci.">
        <title>Complete genome sequence of Desulfotomaculum acetoxidans type strain (5575).</title>
        <authorList>
            <person name="Spring S."/>
            <person name="Lapidus A."/>
            <person name="Schroder M."/>
            <person name="Gleim D."/>
            <person name="Sims D."/>
            <person name="Meincke L."/>
            <person name="Glavina Del Rio T."/>
            <person name="Tice H."/>
            <person name="Copeland A."/>
            <person name="Cheng J.F."/>
            <person name="Lucas S."/>
            <person name="Chen F."/>
            <person name="Nolan M."/>
            <person name="Bruce D."/>
            <person name="Goodwin L."/>
            <person name="Pitluck S."/>
            <person name="Ivanova N."/>
            <person name="Mavromatis K."/>
            <person name="Mikhailova N."/>
            <person name="Pati A."/>
            <person name="Chen A."/>
            <person name="Palaniappan K."/>
            <person name="Land M."/>
            <person name="Hauser L."/>
            <person name="Chang Y.J."/>
            <person name="Jeffries C.D."/>
            <person name="Chain P."/>
            <person name="Saunders E."/>
            <person name="Brettin T."/>
            <person name="Detter J.C."/>
            <person name="Goker M."/>
            <person name="Bristow J."/>
            <person name="Eisen J.A."/>
            <person name="Markowitz V."/>
            <person name="Hugenholtz P."/>
            <person name="Kyrpides N.C."/>
            <person name="Klenk H.P."/>
            <person name="Han C."/>
        </authorList>
    </citation>
    <scope>NUCLEOTIDE SEQUENCE [LARGE SCALE GENOMIC DNA]</scope>
    <source>
        <strain evidence="4">ATCC 49208 / DSM 771 / VKM B-1644</strain>
    </source>
</reference>
<evidence type="ECO:0000259" key="1">
    <source>
        <dbReference type="Pfam" id="PF00534"/>
    </source>
</evidence>
<dbReference type="GO" id="GO:0016757">
    <property type="term" value="F:glycosyltransferase activity"/>
    <property type="evidence" value="ECO:0007669"/>
    <property type="project" value="InterPro"/>
</dbReference>
<dbReference type="CDD" id="cd03801">
    <property type="entry name" value="GT4_PimA-like"/>
    <property type="match status" value="1"/>
</dbReference>
<dbReference type="InterPro" id="IPR001296">
    <property type="entry name" value="Glyco_trans_1"/>
</dbReference>
<feature type="domain" description="Glycosyl transferase family 1" evidence="1">
    <location>
        <begin position="185"/>
        <end position="358"/>
    </location>
</feature>
<dbReference type="PANTHER" id="PTHR12526:SF638">
    <property type="entry name" value="SPORE COAT PROTEIN SA"/>
    <property type="match status" value="1"/>
</dbReference>
<evidence type="ECO:0000259" key="2">
    <source>
        <dbReference type="Pfam" id="PF13439"/>
    </source>
</evidence>
<dbReference type="STRING" id="485916.Dtox_1092"/>
<dbReference type="HOGENOM" id="CLU_009583_38_2_9"/>
<dbReference type="InterPro" id="IPR028098">
    <property type="entry name" value="Glyco_trans_4-like_N"/>
</dbReference>
<name>C8W4B0_DESAS</name>
<dbReference type="Gene3D" id="3.40.50.2000">
    <property type="entry name" value="Glycogen Phosphorylase B"/>
    <property type="match status" value="2"/>
</dbReference>
<evidence type="ECO:0000313" key="3">
    <source>
        <dbReference type="EMBL" id="ACV61978.1"/>
    </source>
</evidence>
<dbReference type="eggNOG" id="COG0438">
    <property type="taxonomic scope" value="Bacteria"/>
</dbReference>
<protein>
    <submittedName>
        <fullName evidence="3">Glycosyl transferase group 1</fullName>
    </submittedName>
</protein>
<accession>C8W4B0</accession>
<dbReference type="EMBL" id="CP001720">
    <property type="protein sequence ID" value="ACV61978.1"/>
    <property type="molecule type" value="Genomic_DNA"/>
</dbReference>
<keyword evidence="4" id="KW-1185">Reference proteome</keyword>
<dbReference type="CAZy" id="GT4">
    <property type="family name" value="Glycosyltransferase Family 4"/>
</dbReference>
<proteinExistence type="predicted"/>
<gene>
    <name evidence="3" type="ordered locus">Dtox_1092</name>
</gene>